<dbReference type="PROSITE" id="PS52016">
    <property type="entry name" value="TONB_DEPENDENT_REC_3"/>
    <property type="match status" value="1"/>
</dbReference>
<keyword evidence="3" id="KW-1134">Transmembrane beta strand</keyword>
<dbReference type="PANTHER" id="PTHR32552:SF81">
    <property type="entry name" value="TONB-DEPENDENT OUTER MEMBRANE RECEPTOR"/>
    <property type="match status" value="1"/>
</dbReference>
<name>A0A7Y0XDG4_VIBPH</name>
<dbReference type="AlphaFoldDB" id="A0A7Y0XDG4"/>
<dbReference type="InterPro" id="IPR012910">
    <property type="entry name" value="Plug_dom"/>
</dbReference>
<evidence type="ECO:0000313" key="6">
    <source>
        <dbReference type="Proteomes" id="UP000518904"/>
    </source>
</evidence>
<organism evidence="5 6">
    <name type="scientific">Vibrio parahaemolyticus</name>
    <dbReference type="NCBI Taxonomy" id="670"/>
    <lineage>
        <taxon>Bacteria</taxon>
        <taxon>Pseudomonadati</taxon>
        <taxon>Pseudomonadota</taxon>
        <taxon>Gammaproteobacteria</taxon>
        <taxon>Vibrionales</taxon>
        <taxon>Vibrionaceae</taxon>
        <taxon>Vibrio</taxon>
    </lineage>
</organism>
<dbReference type="Gene3D" id="2.170.130.10">
    <property type="entry name" value="TonB-dependent receptor, plug domain"/>
    <property type="match status" value="1"/>
</dbReference>
<evidence type="ECO:0000256" key="2">
    <source>
        <dbReference type="ARBA" id="ARBA00023077"/>
    </source>
</evidence>
<evidence type="ECO:0000256" key="3">
    <source>
        <dbReference type="PROSITE-ProRule" id="PRU01360"/>
    </source>
</evidence>
<proteinExistence type="inferred from homology"/>
<feature type="non-terminal residue" evidence="5">
    <location>
        <position position="73"/>
    </location>
</feature>
<keyword evidence="2" id="KW-0798">TonB box</keyword>
<keyword evidence="3" id="KW-0812">Transmembrane</keyword>
<dbReference type="InterPro" id="IPR037066">
    <property type="entry name" value="Plug_dom_sf"/>
</dbReference>
<evidence type="ECO:0000259" key="4">
    <source>
        <dbReference type="Pfam" id="PF07715"/>
    </source>
</evidence>
<feature type="domain" description="TonB-dependent receptor plug" evidence="4">
    <location>
        <begin position="34"/>
        <end position="72"/>
    </location>
</feature>
<dbReference type="EMBL" id="JABCLB010001636">
    <property type="protein sequence ID" value="NMU84324.1"/>
    <property type="molecule type" value="Genomic_DNA"/>
</dbReference>
<keyword evidence="1" id="KW-0406">Ion transport</keyword>
<dbReference type="PANTHER" id="PTHR32552">
    <property type="entry name" value="FERRICHROME IRON RECEPTOR-RELATED"/>
    <property type="match status" value="1"/>
</dbReference>
<comment type="subcellular location">
    <subcellularLocation>
        <location evidence="3">Cell outer membrane</location>
        <topology evidence="3">Multi-pass membrane protein</topology>
    </subcellularLocation>
</comment>
<keyword evidence="5" id="KW-0675">Receptor</keyword>
<keyword evidence="3" id="KW-0998">Cell outer membrane</keyword>
<gene>
    <name evidence="5" type="ORF">HKB16_15660</name>
</gene>
<dbReference type="Proteomes" id="UP000518904">
    <property type="component" value="Unassembled WGS sequence"/>
</dbReference>
<evidence type="ECO:0000313" key="5">
    <source>
        <dbReference type="EMBL" id="NMU84324.1"/>
    </source>
</evidence>
<dbReference type="GO" id="GO:0009279">
    <property type="term" value="C:cell outer membrane"/>
    <property type="evidence" value="ECO:0007669"/>
    <property type="project" value="UniProtKB-SubCell"/>
</dbReference>
<keyword evidence="3" id="KW-0813">Transport</keyword>
<comment type="caution">
    <text evidence="5">The sequence shown here is derived from an EMBL/GenBank/DDBJ whole genome shotgun (WGS) entry which is preliminary data.</text>
</comment>
<evidence type="ECO:0000256" key="1">
    <source>
        <dbReference type="ARBA" id="ARBA00023065"/>
    </source>
</evidence>
<accession>A0A7Y0XDG4</accession>
<sequence length="73" mass="7655">MVVVANDQLPETGINTTAMETVVVTASGYEQNVTEAPATISVLTREQLENRSYKDLTDALSDIPGVTVTGGGD</sequence>
<keyword evidence="3" id="KW-0472">Membrane</keyword>
<dbReference type="GO" id="GO:0006811">
    <property type="term" value="P:monoatomic ion transport"/>
    <property type="evidence" value="ECO:0007669"/>
    <property type="project" value="UniProtKB-KW"/>
</dbReference>
<dbReference type="Pfam" id="PF07715">
    <property type="entry name" value="Plug"/>
    <property type="match status" value="1"/>
</dbReference>
<dbReference type="InterPro" id="IPR039426">
    <property type="entry name" value="TonB-dep_rcpt-like"/>
</dbReference>
<protein>
    <submittedName>
        <fullName evidence="5">TonB-dependent receptor plug domain-containing protein</fullName>
    </submittedName>
</protein>
<dbReference type="SUPFAM" id="SSF56935">
    <property type="entry name" value="Porins"/>
    <property type="match status" value="1"/>
</dbReference>
<reference evidence="5 6" key="1">
    <citation type="submission" date="2020-04" db="EMBL/GenBank/DDBJ databases">
        <title>Whole-genome sequencing of Vibrio spp. from China reveals different genetic environments of blaCTX-M-14 among diverse lineages.</title>
        <authorList>
            <person name="Zheng Z."/>
            <person name="Ye L."/>
            <person name="Chen S."/>
        </authorList>
    </citation>
    <scope>NUCLEOTIDE SEQUENCE [LARGE SCALE GENOMIC DNA]</scope>
    <source>
        <strain evidence="5 6">Vb0551</strain>
    </source>
</reference>
<comment type="similarity">
    <text evidence="3">Belongs to the TonB-dependent receptor family.</text>
</comment>